<sequence length="156" mass="16772">MIKYLLIGGAALGGLALLTKDKVTGIAAVAKQLQVKVTKLKNIKLNGLDSLSLFVDLQVFNPTQQDLTISTGKILNLQKIRFFDRAGKFLGESYPQIPGIEIPAQNGINVSNIPVMINMQNAGALINAAADALLNQSQLKYELTFEGLGQTFTINA</sequence>
<organism evidence="1 2">
    <name type="scientific">Leeuwenhoekiella polynyae</name>
    <dbReference type="NCBI Taxonomy" id="1550906"/>
    <lineage>
        <taxon>Bacteria</taxon>
        <taxon>Pseudomonadati</taxon>
        <taxon>Bacteroidota</taxon>
        <taxon>Flavobacteriia</taxon>
        <taxon>Flavobacteriales</taxon>
        <taxon>Flavobacteriaceae</taxon>
        <taxon>Leeuwenhoekiella</taxon>
    </lineage>
</organism>
<evidence type="ECO:0000313" key="2">
    <source>
        <dbReference type="Proteomes" id="UP000289859"/>
    </source>
</evidence>
<evidence type="ECO:0008006" key="3">
    <source>
        <dbReference type="Google" id="ProtNLM"/>
    </source>
</evidence>
<keyword evidence="2" id="KW-1185">Reference proteome</keyword>
<gene>
    <name evidence="1" type="ORF">DSM02_877</name>
</gene>
<proteinExistence type="predicted"/>
<dbReference type="Proteomes" id="UP000289859">
    <property type="component" value="Unassembled WGS sequence"/>
</dbReference>
<evidence type="ECO:0000313" key="1">
    <source>
        <dbReference type="EMBL" id="RXG25710.1"/>
    </source>
</evidence>
<comment type="caution">
    <text evidence="1">The sequence shown here is derived from an EMBL/GenBank/DDBJ whole genome shotgun (WGS) entry which is preliminary data.</text>
</comment>
<dbReference type="OrthoDB" id="1356631at2"/>
<dbReference type="AlphaFoldDB" id="A0A4Q0PFH1"/>
<dbReference type="EMBL" id="QOVK01000002">
    <property type="protein sequence ID" value="RXG25710.1"/>
    <property type="molecule type" value="Genomic_DNA"/>
</dbReference>
<dbReference type="RefSeq" id="WP_128764515.1">
    <property type="nucleotide sequence ID" value="NZ_JBHUOO010000023.1"/>
</dbReference>
<protein>
    <recommendedName>
        <fullName evidence="3">Late embryogenesis abundant protein</fullName>
    </recommendedName>
</protein>
<name>A0A4Q0PFH1_9FLAO</name>
<accession>A0A4Q0PFH1</accession>
<reference evidence="1 2" key="1">
    <citation type="submission" date="2018-07" db="EMBL/GenBank/DDBJ databases">
        <title>Leeuwenhoekiella genomics.</title>
        <authorList>
            <person name="Tahon G."/>
            <person name="Willems A."/>
        </authorList>
    </citation>
    <scope>NUCLEOTIDE SEQUENCE [LARGE SCALE GENOMIC DNA]</scope>
    <source>
        <strain evidence="1 2">LMG 29608</strain>
    </source>
</reference>